<sequence>MNSTDIIQILTPDLVSNIKELIKLRQEISKLEKQKNYGEAKKKKNVLRGIYRNLVEETIKMIQGNNITLSNIDEEEFIKPEGICEGIATGITFKRTQLRKFFAEIKLIQEKTKSDEVNSIDITKLIPKLAYSQARGLIDDEFFKLMKELLNKVRKTKKKSDYDKFVTIFESIIAYHHYYNPKED</sequence>
<dbReference type="Pfam" id="PF03750">
    <property type="entry name" value="Csm2_III-A"/>
    <property type="match status" value="1"/>
</dbReference>
<evidence type="ECO:0000256" key="4">
    <source>
        <dbReference type="ARBA" id="ARBA00022884"/>
    </source>
</evidence>
<name>A0ABS1GI66_9AQUI</name>
<dbReference type="Proteomes" id="UP000772812">
    <property type="component" value="Unassembled WGS sequence"/>
</dbReference>
<organism evidence="8 9">
    <name type="scientific">Persephonella atlantica</name>
    <dbReference type="NCBI Taxonomy" id="2699429"/>
    <lineage>
        <taxon>Bacteria</taxon>
        <taxon>Pseudomonadati</taxon>
        <taxon>Aquificota</taxon>
        <taxon>Aquificia</taxon>
        <taxon>Aquificales</taxon>
        <taxon>Hydrogenothermaceae</taxon>
        <taxon>Persephonella</taxon>
    </lineage>
</organism>
<protein>
    <recommendedName>
        <fullName evidence="3">CRISPR system Cms protein Csm2</fullName>
    </recommendedName>
    <alternativeName>
        <fullName evidence="6">CRISPR type III A-associated protein Csm2</fullName>
    </alternativeName>
</protein>
<dbReference type="EMBL" id="JAACYA010000002">
    <property type="protein sequence ID" value="MBK3332629.1"/>
    <property type="molecule type" value="Genomic_DNA"/>
</dbReference>
<keyword evidence="9" id="KW-1185">Reference proteome</keyword>
<evidence type="ECO:0000256" key="6">
    <source>
        <dbReference type="ARBA" id="ARBA00031723"/>
    </source>
</evidence>
<keyword evidence="5" id="KW-0051">Antiviral defense</keyword>
<evidence type="ECO:0000256" key="5">
    <source>
        <dbReference type="ARBA" id="ARBA00023118"/>
    </source>
</evidence>
<evidence type="ECO:0000256" key="2">
    <source>
        <dbReference type="ARBA" id="ARBA00006896"/>
    </source>
</evidence>
<comment type="similarity">
    <text evidence="2">Belongs to the CRISPR-associated Csm2 family.</text>
</comment>
<accession>A0ABS1GI66</accession>
<evidence type="ECO:0000313" key="8">
    <source>
        <dbReference type="EMBL" id="MBK3332629.1"/>
    </source>
</evidence>
<evidence type="ECO:0000313" key="9">
    <source>
        <dbReference type="Proteomes" id="UP000772812"/>
    </source>
</evidence>
<reference evidence="8 9" key="1">
    <citation type="journal article" date="2021" name="Syst. Appl. Microbiol.">
        <title>Persephonella atlantica sp. nov.: How to adapt to physico-chemical gradients in high temperature hydrothermal habitats.</title>
        <authorList>
            <person name="Francois D.X."/>
            <person name="Godfroy A."/>
            <person name="Mathien C."/>
            <person name="Aube J."/>
            <person name="Cathalot C."/>
            <person name="Lesongeur F."/>
            <person name="L'Haridon S."/>
            <person name="Philippon X."/>
            <person name="Roussel E.G."/>
        </authorList>
    </citation>
    <scope>NUCLEOTIDE SEQUENCE [LARGE SCALE GENOMIC DNA]</scope>
    <source>
        <strain evidence="8 9">MO1340</strain>
    </source>
</reference>
<gene>
    <name evidence="8" type="primary">csm2</name>
    <name evidence="8" type="ORF">GWK41_06075</name>
</gene>
<proteinExistence type="inferred from homology"/>
<feature type="coiled-coil region" evidence="7">
    <location>
        <begin position="14"/>
        <end position="41"/>
    </location>
</feature>
<evidence type="ECO:0000256" key="3">
    <source>
        <dbReference type="ARBA" id="ARBA00016118"/>
    </source>
</evidence>
<evidence type="ECO:0000256" key="7">
    <source>
        <dbReference type="SAM" id="Coils"/>
    </source>
</evidence>
<dbReference type="NCBIfam" id="TIGR01870">
    <property type="entry name" value="cas_TM1810_Csm2"/>
    <property type="match status" value="1"/>
</dbReference>
<dbReference type="RefSeq" id="WP_200674049.1">
    <property type="nucleotide sequence ID" value="NZ_JAACYA010000002.1"/>
</dbReference>
<keyword evidence="4" id="KW-0694">RNA-binding</keyword>
<comment type="function">
    <text evidence="1">This subunit may be involved in monitoring complementarity of crRNA and target RNA.</text>
</comment>
<evidence type="ECO:0000256" key="1">
    <source>
        <dbReference type="ARBA" id="ARBA00003640"/>
    </source>
</evidence>
<keyword evidence="7" id="KW-0175">Coiled coil</keyword>
<comment type="caution">
    <text evidence="8">The sequence shown here is derived from an EMBL/GenBank/DDBJ whole genome shotgun (WGS) entry which is preliminary data.</text>
</comment>
<dbReference type="InterPro" id="IPR010149">
    <property type="entry name" value="CRISPR-assoc_prot_Csm2_III-A"/>
</dbReference>